<dbReference type="GO" id="GO:0009089">
    <property type="term" value="P:lysine biosynthetic process via diaminopimelate"/>
    <property type="evidence" value="ECO:0007669"/>
    <property type="project" value="InterPro"/>
</dbReference>
<dbReference type="InterPro" id="IPR036264">
    <property type="entry name" value="Bact_exopeptidase_dim_dom"/>
</dbReference>
<proteinExistence type="predicted"/>
<dbReference type="GO" id="GO:0008777">
    <property type="term" value="F:acetylornithine deacetylase activity"/>
    <property type="evidence" value="ECO:0007669"/>
    <property type="project" value="TreeGrafter"/>
</dbReference>
<keyword evidence="2" id="KW-0378">Hydrolase</keyword>
<dbReference type="GO" id="GO:0009014">
    <property type="term" value="F:succinyl-diaminopimelate desuccinylase activity"/>
    <property type="evidence" value="ECO:0007669"/>
    <property type="project" value="InterPro"/>
</dbReference>
<dbReference type="Pfam" id="PF01546">
    <property type="entry name" value="Peptidase_M20"/>
    <property type="match status" value="1"/>
</dbReference>
<keyword evidence="1" id="KW-0479">Metal-binding</keyword>
<dbReference type="InterPro" id="IPR002933">
    <property type="entry name" value="Peptidase_M20"/>
</dbReference>
<dbReference type="GO" id="GO:0046872">
    <property type="term" value="F:metal ion binding"/>
    <property type="evidence" value="ECO:0007669"/>
    <property type="project" value="UniProtKB-KW"/>
</dbReference>
<sequence>MPGQTPHPDLGARTLALVNIPSESLHEQEAYSYVKRAMPFAPAFDDGESLLYLLQSERPRPLVILAGHTDTVPAQDNIPGRIEDGVVFGLGSTDMKGGLAVMIEIADWALGAERAYDLGFLFFPREELGADVNPLPAVFERNPVIDTAALVICLEPTDNTLQLGCLGNLNARLVFEGKAAHSARPWQGENAIAKAFAGLADILTLEPNDVVIDGLLFREVLSVTKIQGGTASNVIPARVECTLNFRYAPNRSAEEAEARLRELAGPSVEVLHNSPSAHVAQGSQVLDALRRAGDFELQPKQAWTNVADFAARGLDAVNLGPGATKYAHKADEQVSVAALEDTYRSLQRFLAGEA</sequence>
<evidence type="ECO:0000256" key="2">
    <source>
        <dbReference type="ARBA" id="ARBA00022801"/>
    </source>
</evidence>
<protein>
    <submittedName>
        <fullName evidence="4">Unannotated protein</fullName>
    </submittedName>
</protein>
<dbReference type="EMBL" id="CAEZXP010000008">
    <property type="protein sequence ID" value="CAB4708599.1"/>
    <property type="molecule type" value="Genomic_DNA"/>
</dbReference>
<dbReference type="GO" id="GO:0006526">
    <property type="term" value="P:L-arginine biosynthetic process"/>
    <property type="evidence" value="ECO:0007669"/>
    <property type="project" value="TreeGrafter"/>
</dbReference>
<name>A0A6J6QCG0_9ZZZZ</name>
<dbReference type="SUPFAM" id="SSF55031">
    <property type="entry name" value="Bacterial exopeptidase dimerisation domain"/>
    <property type="match status" value="1"/>
</dbReference>
<evidence type="ECO:0000313" key="4">
    <source>
        <dbReference type="EMBL" id="CAB4708599.1"/>
    </source>
</evidence>
<dbReference type="PANTHER" id="PTHR43808:SF31">
    <property type="entry name" value="N-ACETYL-L-CITRULLINE DEACETYLASE"/>
    <property type="match status" value="1"/>
</dbReference>
<dbReference type="Pfam" id="PF07687">
    <property type="entry name" value="M20_dimer"/>
    <property type="match status" value="1"/>
</dbReference>
<dbReference type="InterPro" id="IPR010174">
    <property type="entry name" value="Succinyl-DAP_deSuclase_DapE"/>
</dbReference>
<organism evidence="4">
    <name type="scientific">freshwater metagenome</name>
    <dbReference type="NCBI Taxonomy" id="449393"/>
    <lineage>
        <taxon>unclassified sequences</taxon>
        <taxon>metagenomes</taxon>
        <taxon>ecological metagenomes</taxon>
    </lineage>
</organism>
<dbReference type="SUPFAM" id="SSF53187">
    <property type="entry name" value="Zn-dependent exopeptidases"/>
    <property type="match status" value="1"/>
</dbReference>
<dbReference type="PANTHER" id="PTHR43808">
    <property type="entry name" value="ACETYLORNITHINE DEACETYLASE"/>
    <property type="match status" value="1"/>
</dbReference>
<dbReference type="InterPro" id="IPR011650">
    <property type="entry name" value="Peptidase_M20_dimer"/>
</dbReference>
<dbReference type="NCBIfam" id="TIGR01900">
    <property type="entry name" value="dapE-gram_pos"/>
    <property type="match status" value="1"/>
</dbReference>
<dbReference type="AlphaFoldDB" id="A0A6J6QCG0"/>
<dbReference type="InterPro" id="IPR050072">
    <property type="entry name" value="Peptidase_M20A"/>
</dbReference>
<gene>
    <name evidence="4" type="ORF">UFOPK2399_01844</name>
</gene>
<evidence type="ECO:0000256" key="1">
    <source>
        <dbReference type="ARBA" id="ARBA00022723"/>
    </source>
</evidence>
<dbReference type="Gene3D" id="3.40.630.10">
    <property type="entry name" value="Zn peptidases"/>
    <property type="match status" value="1"/>
</dbReference>
<feature type="domain" description="Peptidase M20 dimerisation" evidence="3">
    <location>
        <begin position="167"/>
        <end position="264"/>
    </location>
</feature>
<reference evidence="4" key="1">
    <citation type="submission" date="2020-05" db="EMBL/GenBank/DDBJ databases">
        <authorList>
            <person name="Chiriac C."/>
            <person name="Salcher M."/>
            <person name="Ghai R."/>
            <person name="Kavagutti S V."/>
        </authorList>
    </citation>
    <scope>NUCLEOTIDE SEQUENCE</scope>
</reference>
<accession>A0A6J6QCG0</accession>
<evidence type="ECO:0000259" key="3">
    <source>
        <dbReference type="Pfam" id="PF07687"/>
    </source>
</evidence>
<dbReference type="Gene3D" id="3.30.70.360">
    <property type="match status" value="1"/>
</dbReference>